<keyword evidence="7 12" id="KW-0812">Transmembrane</keyword>
<evidence type="ECO:0000313" key="16">
    <source>
        <dbReference type="Proteomes" id="UP000265419"/>
    </source>
</evidence>
<dbReference type="CDD" id="cd00082">
    <property type="entry name" value="HisKA"/>
    <property type="match status" value="1"/>
</dbReference>
<evidence type="ECO:0000256" key="6">
    <source>
        <dbReference type="ARBA" id="ARBA00022679"/>
    </source>
</evidence>
<evidence type="ECO:0000256" key="5">
    <source>
        <dbReference type="ARBA" id="ARBA00022553"/>
    </source>
</evidence>
<dbReference type="Pfam" id="PF00512">
    <property type="entry name" value="HisKA"/>
    <property type="match status" value="1"/>
</dbReference>
<dbReference type="InterPro" id="IPR004358">
    <property type="entry name" value="Sig_transdc_His_kin-like_C"/>
</dbReference>
<dbReference type="PANTHER" id="PTHR45436">
    <property type="entry name" value="SENSOR HISTIDINE KINASE YKOH"/>
    <property type="match status" value="1"/>
</dbReference>
<evidence type="ECO:0000256" key="12">
    <source>
        <dbReference type="SAM" id="Phobius"/>
    </source>
</evidence>
<feature type="transmembrane region" description="Helical" evidence="12">
    <location>
        <begin position="162"/>
        <end position="183"/>
    </location>
</feature>
<dbReference type="InterPro" id="IPR003660">
    <property type="entry name" value="HAMP_dom"/>
</dbReference>
<comment type="catalytic activity">
    <reaction evidence="1">
        <text>ATP + protein L-histidine = ADP + protein N-phospho-L-histidine.</text>
        <dbReference type="EC" id="2.7.13.3"/>
    </reaction>
</comment>
<proteinExistence type="predicted"/>
<dbReference type="InterPro" id="IPR003661">
    <property type="entry name" value="HisK_dim/P_dom"/>
</dbReference>
<evidence type="ECO:0000313" key="15">
    <source>
        <dbReference type="EMBL" id="RII41843.1"/>
    </source>
</evidence>
<dbReference type="SUPFAM" id="SSF55874">
    <property type="entry name" value="ATPase domain of HSP90 chaperone/DNA topoisomerase II/histidine kinase"/>
    <property type="match status" value="1"/>
</dbReference>
<dbReference type="SMART" id="SM00387">
    <property type="entry name" value="HATPase_c"/>
    <property type="match status" value="1"/>
</dbReference>
<dbReference type="InterPro" id="IPR005467">
    <property type="entry name" value="His_kinase_dom"/>
</dbReference>
<dbReference type="Gene3D" id="3.30.565.10">
    <property type="entry name" value="Histidine kinase-like ATPase, C-terminal domain"/>
    <property type="match status" value="1"/>
</dbReference>
<evidence type="ECO:0000256" key="1">
    <source>
        <dbReference type="ARBA" id="ARBA00000085"/>
    </source>
</evidence>
<evidence type="ECO:0000256" key="4">
    <source>
        <dbReference type="ARBA" id="ARBA00012438"/>
    </source>
</evidence>
<keyword evidence="11 12" id="KW-0472">Membrane</keyword>
<comment type="subcellular location">
    <subcellularLocation>
        <location evidence="3">Cell membrane</location>
    </subcellularLocation>
</comment>
<protein>
    <recommendedName>
        <fullName evidence="4">histidine kinase</fullName>
        <ecNumber evidence="4">2.7.13.3</ecNumber>
    </recommendedName>
</protein>
<dbReference type="GO" id="GO:0005886">
    <property type="term" value="C:plasma membrane"/>
    <property type="evidence" value="ECO:0007669"/>
    <property type="project" value="UniProtKB-SubCell"/>
</dbReference>
<dbReference type="AlphaFoldDB" id="A0A399J8F6"/>
<reference evidence="15 16" key="1">
    <citation type="submission" date="2018-07" db="EMBL/GenBank/DDBJ databases">
        <title>Arthrobacter sp. nov., isolated from raw cow's milk with high bacterial count.</title>
        <authorList>
            <person name="Hahne J."/>
            <person name="Isele D."/>
            <person name="Lipski A."/>
        </authorList>
    </citation>
    <scope>NUCLEOTIDE SEQUENCE [LARGE SCALE GENOMIC DNA]</scope>
    <source>
        <strain evidence="15 16">JZ R-35</strain>
    </source>
</reference>
<dbReference type="InterPro" id="IPR036890">
    <property type="entry name" value="HATPase_C_sf"/>
</dbReference>
<gene>
    <name evidence="15" type="ORF">DWB68_10465</name>
</gene>
<dbReference type="Gene3D" id="1.10.287.130">
    <property type="match status" value="1"/>
</dbReference>
<evidence type="ECO:0000256" key="7">
    <source>
        <dbReference type="ARBA" id="ARBA00022692"/>
    </source>
</evidence>
<name>A0A399J8F6_9MICC</name>
<dbReference type="EC" id="2.7.13.3" evidence="4"/>
<dbReference type="Pfam" id="PF02518">
    <property type="entry name" value="HATPase_c"/>
    <property type="match status" value="1"/>
</dbReference>
<dbReference type="CDD" id="cd00075">
    <property type="entry name" value="HATPase"/>
    <property type="match status" value="1"/>
</dbReference>
<evidence type="ECO:0000256" key="9">
    <source>
        <dbReference type="ARBA" id="ARBA00022989"/>
    </source>
</evidence>
<comment type="cofactor">
    <cofactor evidence="2">
        <name>a divalent metal cation</name>
        <dbReference type="ChEBI" id="CHEBI:60240"/>
    </cofactor>
</comment>
<dbReference type="Gene3D" id="6.10.340.10">
    <property type="match status" value="1"/>
</dbReference>
<keyword evidence="9 12" id="KW-1133">Transmembrane helix</keyword>
<keyword evidence="10" id="KW-0902">Two-component regulatory system</keyword>
<organism evidence="15 16">
    <name type="scientific">Galactobacter valiniphilus</name>
    <dbReference type="NCBI Taxonomy" id="2676122"/>
    <lineage>
        <taxon>Bacteria</taxon>
        <taxon>Bacillati</taxon>
        <taxon>Actinomycetota</taxon>
        <taxon>Actinomycetes</taxon>
        <taxon>Micrococcales</taxon>
        <taxon>Micrococcaceae</taxon>
        <taxon>Galactobacter</taxon>
    </lineage>
</organism>
<dbReference type="InterPro" id="IPR050428">
    <property type="entry name" value="TCS_sensor_his_kinase"/>
</dbReference>
<keyword evidence="16" id="KW-1185">Reference proteome</keyword>
<dbReference type="InterPro" id="IPR003594">
    <property type="entry name" value="HATPase_dom"/>
</dbReference>
<dbReference type="FunFam" id="1.10.287.130:FF:000001">
    <property type="entry name" value="Two-component sensor histidine kinase"/>
    <property type="match status" value="1"/>
</dbReference>
<dbReference type="GO" id="GO:0005509">
    <property type="term" value="F:calcium ion binding"/>
    <property type="evidence" value="ECO:0007669"/>
    <property type="project" value="UniProtKB-ARBA"/>
</dbReference>
<dbReference type="SMART" id="SM00388">
    <property type="entry name" value="HisKA"/>
    <property type="match status" value="1"/>
</dbReference>
<evidence type="ECO:0000256" key="11">
    <source>
        <dbReference type="ARBA" id="ARBA00023136"/>
    </source>
</evidence>
<evidence type="ECO:0000256" key="8">
    <source>
        <dbReference type="ARBA" id="ARBA00022777"/>
    </source>
</evidence>
<comment type="caution">
    <text evidence="15">The sequence shown here is derived from an EMBL/GenBank/DDBJ whole genome shotgun (WGS) entry which is preliminary data.</text>
</comment>
<keyword evidence="8 15" id="KW-0418">Kinase</keyword>
<dbReference type="SUPFAM" id="SSF47384">
    <property type="entry name" value="Homodimeric domain of signal transducing histidine kinase"/>
    <property type="match status" value="1"/>
</dbReference>
<feature type="domain" description="Histidine kinase" evidence="13">
    <location>
        <begin position="261"/>
        <end position="476"/>
    </location>
</feature>
<dbReference type="SMART" id="SM00304">
    <property type="entry name" value="HAMP"/>
    <property type="match status" value="1"/>
</dbReference>
<dbReference type="PANTHER" id="PTHR45436:SF5">
    <property type="entry name" value="SENSOR HISTIDINE KINASE TRCS"/>
    <property type="match status" value="1"/>
</dbReference>
<dbReference type="EMBL" id="QQXK01000020">
    <property type="protein sequence ID" value="RII41843.1"/>
    <property type="molecule type" value="Genomic_DNA"/>
</dbReference>
<evidence type="ECO:0000256" key="3">
    <source>
        <dbReference type="ARBA" id="ARBA00004236"/>
    </source>
</evidence>
<accession>A0A399J8F6</accession>
<dbReference type="GO" id="GO:0000155">
    <property type="term" value="F:phosphorelay sensor kinase activity"/>
    <property type="evidence" value="ECO:0007669"/>
    <property type="project" value="InterPro"/>
</dbReference>
<dbReference type="Proteomes" id="UP000265419">
    <property type="component" value="Unassembled WGS sequence"/>
</dbReference>
<keyword evidence="5" id="KW-0597">Phosphoprotein</keyword>
<feature type="domain" description="HAMP" evidence="14">
    <location>
        <begin position="184"/>
        <end position="246"/>
    </location>
</feature>
<sequence>MLLILLIAGFAVIGGVTHASMAARLNAQLTEDLSNAAQRVIGQIKRQFSPNAPSDPTGQQQLGTLSALYLQGNTSFAPSYTDPKNPGRDSIALGASDTEQIERLASGATSSLTVDRRLEIGDYRVLVQPVTLTFGNGSVVQGVLVVGLPLDEVRRTLGTLDLSMMLVSLGGIVLIGTLGTVLISRALRPLARVSAVASAVAEQPLEKGEVDVAVRVAPEDAIPGTEVGNVGAALNSLLDNVDGALEVRARSEARMRRFAADASHELRTPLAAIQGYSELIGATEALSDDGDRSLGRVREQTRRMTELVENLLLLARLDEGRTPASEPVDLTRLAVDLSRDFTVAAKDHRWKLEFDAEHPVLVTGDEPQLNRVLQNLMSNARKHTSDGTTVTVGVGTTADGQALLTVTDNGEGIDPEFLDKVFDRFARADAARSGSLPTTGLGLSIVKAIVDSHGGRISVESEPGRTRFSVRLPLAP</sequence>
<keyword evidence="6" id="KW-0808">Transferase</keyword>
<evidence type="ECO:0000256" key="2">
    <source>
        <dbReference type="ARBA" id="ARBA00001968"/>
    </source>
</evidence>
<dbReference type="InterPro" id="IPR036097">
    <property type="entry name" value="HisK_dim/P_sf"/>
</dbReference>
<dbReference type="PRINTS" id="PR00344">
    <property type="entry name" value="BCTRLSENSOR"/>
</dbReference>
<dbReference type="FunFam" id="3.30.565.10:FF:000006">
    <property type="entry name" value="Sensor histidine kinase WalK"/>
    <property type="match status" value="1"/>
</dbReference>
<evidence type="ECO:0000259" key="14">
    <source>
        <dbReference type="PROSITE" id="PS50885"/>
    </source>
</evidence>
<evidence type="ECO:0000259" key="13">
    <source>
        <dbReference type="PROSITE" id="PS50109"/>
    </source>
</evidence>
<evidence type="ECO:0000256" key="10">
    <source>
        <dbReference type="ARBA" id="ARBA00023012"/>
    </source>
</evidence>
<dbReference type="PROSITE" id="PS50885">
    <property type="entry name" value="HAMP"/>
    <property type="match status" value="1"/>
</dbReference>
<dbReference type="PROSITE" id="PS50109">
    <property type="entry name" value="HIS_KIN"/>
    <property type="match status" value="1"/>
</dbReference>